<dbReference type="AlphaFoldDB" id="A0A2S6GPW1"/>
<dbReference type="SUPFAM" id="SSF56059">
    <property type="entry name" value="Glutathione synthetase ATP-binding domain-like"/>
    <property type="match status" value="1"/>
</dbReference>
<dbReference type="InterPro" id="IPR003781">
    <property type="entry name" value="CoA-bd"/>
</dbReference>
<dbReference type="InterPro" id="IPR000182">
    <property type="entry name" value="GNAT_dom"/>
</dbReference>
<dbReference type="InterPro" id="IPR016181">
    <property type="entry name" value="Acyl_CoA_acyltransferase"/>
</dbReference>
<dbReference type="Pfam" id="PF19045">
    <property type="entry name" value="Ligase_CoA_2"/>
    <property type="match status" value="1"/>
</dbReference>
<dbReference type="Gene3D" id="3.40.630.30">
    <property type="match status" value="1"/>
</dbReference>
<protein>
    <submittedName>
        <fullName evidence="2">Acyl-CoA synthetase (NDP forming)</fullName>
    </submittedName>
</protein>
<reference evidence="2 3" key="1">
    <citation type="submission" date="2018-02" db="EMBL/GenBank/DDBJ databases">
        <title>Genomic Encyclopedia of Archaeal and Bacterial Type Strains, Phase II (KMG-II): from individual species to whole genera.</title>
        <authorList>
            <person name="Goeker M."/>
        </authorList>
    </citation>
    <scope>NUCLEOTIDE SEQUENCE [LARGE SCALE GENOMIC DNA]</scope>
    <source>
        <strain evidence="2 3">YU 961-1</strain>
    </source>
</reference>
<evidence type="ECO:0000313" key="2">
    <source>
        <dbReference type="EMBL" id="PPK67236.1"/>
    </source>
</evidence>
<dbReference type="PANTHER" id="PTHR42793">
    <property type="entry name" value="COA BINDING DOMAIN CONTAINING PROTEIN"/>
    <property type="match status" value="1"/>
</dbReference>
<evidence type="ECO:0000313" key="3">
    <source>
        <dbReference type="Proteomes" id="UP000239203"/>
    </source>
</evidence>
<dbReference type="InterPro" id="IPR043938">
    <property type="entry name" value="Ligase_CoA_dom"/>
</dbReference>
<dbReference type="Gene3D" id="3.40.50.720">
    <property type="entry name" value="NAD(P)-binding Rossmann-like Domain"/>
    <property type="match status" value="1"/>
</dbReference>
<dbReference type="Pfam" id="PF13549">
    <property type="entry name" value="ATP-grasp_5"/>
    <property type="match status" value="2"/>
</dbReference>
<dbReference type="SMART" id="SM00881">
    <property type="entry name" value="CoA_binding"/>
    <property type="match status" value="1"/>
</dbReference>
<gene>
    <name evidence="2" type="ORF">CLV40_108235</name>
</gene>
<dbReference type="SUPFAM" id="SSF51735">
    <property type="entry name" value="NAD(P)-binding Rossmann-fold domains"/>
    <property type="match status" value="1"/>
</dbReference>
<dbReference type="PROSITE" id="PS51186">
    <property type="entry name" value="GNAT"/>
    <property type="match status" value="1"/>
</dbReference>
<comment type="caution">
    <text evidence="2">The sequence shown here is derived from an EMBL/GenBank/DDBJ whole genome shotgun (WGS) entry which is preliminary data.</text>
</comment>
<dbReference type="GO" id="GO:0016747">
    <property type="term" value="F:acyltransferase activity, transferring groups other than amino-acyl groups"/>
    <property type="evidence" value="ECO:0007669"/>
    <property type="project" value="InterPro"/>
</dbReference>
<dbReference type="RefSeq" id="WP_104479975.1">
    <property type="nucleotide sequence ID" value="NZ_CP154825.1"/>
</dbReference>
<dbReference type="Gene3D" id="3.30.1490.20">
    <property type="entry name" value="ATP-grasp fold, A domain"/>
    <property type="match status" value="1"/>
</dbReference>
<sequence>MSAEPGRAPHTDHWALDRAGGTVRIRELVPADQPALTALLDGLPPRDRYLRFFTLSSTSARRYTDSLLGAGARGRPALGAFRGDQLLGVASYARSGGPATAEFALVVDHRDQAHGMGTLLMEALVSRAGAEGVDTLTADVLAENTRMTRLLTDLGLPMRCERDGSVLGVTITLAAGERYRGAVDARERTADLAGLEPVLRPRSVAVIGAGRAAGSVGRAVLANILRGGFTGALTAVNPNATSLLGVSCVPSVGDLADAPDLVVLCVPAPVVPTVLTECAAAGAKAALVITSGITGPLARQVRAIVRAHGMRMVGPNCLGLVNTHPDVRLDATFAAHPTAAGEVGVLTQSGGVAIVLAEALTRIGAGVSTLVSTGDKLDVSGNDLLHWWTADPGTTAVAVYLESFGNPRRFARLARGLSAVKPVVVVRAGVSDAGRRAAGSHTAALASPTATLDALYHQAGLTPVDSLAELVDALALFTSVPLPAGPRTAVVTNAGGAGVLAADACARHGLVVPEFGADTLAALRAVLPPGAAAADPVDTTAAVGPEVMTAAVAAVLGDDSVDAVVALCVPTALGDPTPGVLAAVSADSAKPVLLVRLGQASGVAREPVPGGGFVPGYADPDRAVRALAHAVHRRRWLDRPRTPAARPGGVDRGAIERLVAAHPDGGWLDPAESLALLAAAGVPVQPGRVVAVEHAAEAAAAELVARGRPLALKAVTDGVLHKAKAGGLALGLCDHHDISAAVTVLRENFGDRLRGVFVQAMAEPGTELLVGVRGDPRFGPLVVFGAGGTDAEAGTHTARLCPLAEADLTDLAHEDTAVADVLRRVGHLADTTPEIAELDVNPVIRTPAGVIAVDARVRLVPASHADPLARVLRGEP</sequence>
<dbReference type="InterPro" id="IPR013815">
    <property type="entry name" value="ATP_grasp_subdomain_1"/>
</dbReference>
<dbReference type="Pfam" id="PF13607">
    <property type="entry name" value="Succ_CoA_lig"/>
    <property type="match status" value="1"/>
</dbReference>
<organism evidence="2 3">
    <name type="scientific">Actinokineospora auranticolor</name>
    <dbReference type="NCBI Taxonomy" id="155976"/>
    <lineage>
        <taxon>Bacteria</taxon>
        <taxon>Bacillati</taxon>
        <taxon>Actinomycetota</taxon>
        <taxon>Actinomycetes</taxon>
        <taxon>Pseudonocardiales</taxon>
        <taxon>Pseudonocardiaceae</taxon>
        <taxon>Actinokineospora</taxon>
    </lineage>
</organism>
<dbReference type="InterPro" id="IPR036291">
    <property type="entry name" value="NAD(P)-bd_dom_sf"/>
</dbReference>
<dbReference type="Gene3D" id="3.40.50.261">
    <property type="entry name" value="Succinyl-CoA synthetase domains"/>
    <property type="match status" value="2"/>
</dbReference>
<dbReference type="InterPro" id="IPR016102">
    <property type="entry name" value="Succinyl-CoA_synth-like"/>
</dbReference>
<dbReference type="GO" id="GO:0005524">
    <property type="term" value="F:ATP binding"/>
    <property type="evidence" value="ECO:0007669"/>
    <property type="project" value="InterPro"/>
</dbReference>
<evidence type="ECO:0000259" key="1">
    <source>
        <dbReference type="PROSITE" id="PS51186"/>
    </source>
</evidence>
<dbReference type="PANTHER" id="PTHR42793:SF1">
    <property type="entry name" value="PEPTIDYL-LYSINE N-ACETYLTRANSFERASE PATZ"/>
    <property type="match status" value="1"/>
</dbReference>
<feature type="domain" description="N-acetyltransferase" evidence="1">
    <location>
        <begin position="23"/>
        <end position="190"/>
    </location>
</feature>
<dbReference type="InterPro" id="IPR032875">
    <property type="entry name" value="Succ_CoA_lig_flav_dom"/>
</dbReference>
<proteinExistence type="predicted"/>
<dbReference type="Pfam" id="PF00583">
    <property type="entry name" value="Acetyltransf_1"/>
    <property type="match status" value="1"/>
</dbReference>
<dbReference type="SUPFAM" id="SSF55729">
    <property type="entry name" value="Acyl-CoA N-acyltransferases (Nat)"/>
    <property type="match status" value="1"/>
</dbReference>
<dbReference type="GO" id="GO:0043758">
    <property type="term" value="F:acetate-CoA ligase (ADP-forming) activity"/>
    <property type="evidence" value="ECO:0007669"/>
    <property type="project" value="InterPro"/>
</dbReference>
<dbReference type="EMBL" id="PTIX01000008">
    <property type="protein sequence ID" value="PPK67236.1"/>
    <property type="molecule type" value="Genomic_DNA"/>
</dbReference>
<dbReference type="Proteomes" id="UP000239203">
    <property type="component" value="Unassembled WGS sequence"/>
</dbReference>
<dbReference type="Gene3D" id="3.30.470.20">
    <property type="entry name" value="ATP-grasp fold, B domain"/>
    <property type="match status" value="1"/>
</dbReference>
<keyword evidence="3" id="KW-1185">Reference proteome</keyword>
<dbReference type="Pfam" id="PF13380">
    <property type="entry name" value="CoA_binding_2"/>
    <property type="match status" value="1"/>
</dbReference>
<dbReference type="SUPFAM" id="SSF52210">
    <property type="entry name" value="Succinyl-CoA synthetase domains"/>
    <property type="match status" value="2"/>
</dbReference>
<dbReference type="OrthoDB" id="190266at2"/>
<name>A0A2S6GPW1_9PSEU</name>
<accession>A0A2S6GPW1</accession>